<proteinExistence type="predicted"/>
<dbReference type="EMBL" id="AP009333">
    <property type="protein sequence ID" value="BAK60376.1"/>
    <property type="molecule type" value="Genomic_DNA"/>
</dbReference>
<protein>
    <submittedName>
        <fullName evidence="1">Uncharacterized protein</fullName>
    </submittedName>
</protein>
<keyword evidence="2" id="KW-1185">Reference proteome</keyword>
<gene>
    <name evidence="1" type="ordered locus">LCGL_0916</name>
</gene>
<evidence type="ECO:0000313" key="1">
    <source>
        <dbReference type="EMBL" id="BAK60376.1"/>
    </source>
</evidence>
<sequence length="46" mass="5520">MKGVFEYWRKRTQPKKSWSYFLFFSHPDFTVGCGIPPHQAFQLRGL</sequence>
<accession>F9VDH5</accession>
<evidence type="ECO:0000313" key="2">
    <source>
        <dbReference type="Proteomes" id="UP000008520"/>
    </source>
</evidence>
<organism evidence="1 2">
    <name type="scientific">Lactococcus garvieae (strain Lg2)</name>
    <name type="common">Enterococcus seriolicida</name>
    <dbReference type="NCBI Taxonomy" id="420890"/>
    <lineage>
        <taxon>Bacteria</taxon>
        <taxon>Bacillati</taxon>
        <taxon>Bacillota</taxon>
        <taxon>Bacilli</taxon>
        <taxon>Lactobacillales</taxon>
        <taxon>Streptococcaceae</taxon>
        <taxon>Lactococcus</taxon>
    </lineage>
</organism>
<dbReference type="KEGG" id="lgv:LCGL_0916"/>
<name>F9VDH5_LACGL</name>
<dbReference type="HOGENOM" id="CLU_3185084_0_0_9"/>
<dbReference type="Proteomes" id="UP000008520">
    <property type="component" value="Chromosome"/>
</dbReference>
<reference evidence="1 2" key="1">
    <citation type="journal article" date="2011" name="PLoS ONE">
        <title>Complete genome sequence and comparative analysis of the fish pathogen Lactococcus garvieae.</title>
        <authorList>
            <person name="Morita H."/>
            <person name="Toh H."/>
            <person name="Oshima K."/>
            <person name="Yoshizaki M."/>
            <person name="Kawanishi M."/>
            <person name="Nakaya K."/>
            <person name="Suzuki T."/>
            <person name="Miyauchi E."/>
            <person name="Ishii Y."/>
            <person name="Tanabe S."/>
            <person name="Murakami M."/>
            <person name="Hattori M."/>
        </authorList>
    </citation>
    <scope>NUCLEOTIDE SEQUENCE [LARGE SCALE GENOMIC DNA]</scope>
    <source>
        <strain evidence="1 2">Lg2</strain>
    </source>
</reference>
<dbReference type="AlphaFoldDB" id="F9VDH5"/>